<accession>A0A9P9G0F0</accession>
<organism evidence="1 2">
    <name type="scientific">Fusarium solani</name>
    <name type="common">Filamentous fungus</name>
    <dbReference type="NCBI Taxonomy" id="169388"/>
    <lineage>
        <taxon>Eukaryota</taxon>
        <taxon>Fungi</taxon>
        <taxon>Dikarya</taxon>
        <taxon>Ascomycota</taxon>
        <taxon>Pezizomycotina</taxon>
        <taxon>Sordariomycetes</taxon>
        <taxon>Hypocreomycetidae</taxon>
        <taxon>Hypocreales</taxon>
        <taxon>Nectriaceae</taxon>
        <taxon>Fusarium</taxon>
        <taxon>Fusarium solani species complex</taxon>
    </lineage>
</organism>
<gene>
    <name evidence="1" type="ORF">B0J15DRAFT_556246</name>
</gene>
<keyword evidence="2" id="KW-1185">Reference proteome</keyword>
<dbReference type="OrthoDB" id="4843603at2759"/>
<sequence>MALDTQNIELCFHDDFVASEHRPLSLHLDHRHLSMYDIPPLLTAPPPPGAIFDLGRVDVILDDPEAHHSPVPLAPLVNYITSAVLNTTQLTPSIFFSPFFYATTTNGSSSSTDNPEQVISKLHILDETWDMTDHLFWDFLHKSFSAEEFRRYTASDQSSTASRRLLTSDLWEYAGIRWRDVQETWERGKMIHSRARWNWFGISTDVIRSNLFIAPETGSPNATTCPGNLITRAALPKDIPPEVRDILGNYRDYMARLDFLSSSCEVLQDCTAPLLDSAPSHRVIHPSCQLCRASDCSPEAMIKNLEEWSVTARARNLPWRDLTDSERWRAEPRMAEYFWPNKTEFPLLFTQAMMLAQLKDAMSQVAETVEVIKHANQKTQDKDISAHIKGRTKGEQVLPDPEDDMKQLNEMLQVRFWHQLRDVVQGIQAVSGICGELSTLLSLVNKLYSPANWIIEEEQDEEGQDEWGSGE</sequence>
<dbReference type="Proteomes" id="UP000736672">
    <property type="component" value="Unassembled WGS sequence"/>
</dbReference>
<evidence type="ECO:0000313" key="1">
    <source>
        <dbReference type="EMBL" id="KAH7228630.1"/>
    </source>
</evidence>
<dbReference type="AlphaFoldDB" id="A0A9P9G0F0"/>
<protein>
    <submittedName>
        <fullName evidence="1">Uncharacterized protein</fullName>
    </submittedName>
</protein>
<name>A0A9P9G0F0_FUSSL</name>
<comment type="caution">
    <text evidence="1">The sequence shown here is derived from an EMBL/GenBank/DDBJ whole genome shotgun (WGS) entry which is preliminary data.</text>
</comment>
<reference evidence="1" key="1">
    <citation type="journal article" date="2021" name="Nat. Commun.">
        <title>Genetic determinants of endophytism in the Arabidopsis root mycobiome.</title>
        <authorList>
            <person name="Mesny F."/>
            <person name="Miyauchi S."/>
            <person name="Thiergart T."/>
            <person name="Pickel B."/>
            <person name="Atanasova L."/>
            <person name="Karlsson M."/>
            <person name="Huettel B."/>
            <person name="Barry K.W."/>
            <person name="Haridas S."/>
            <person name="Chen C."/>
            <person name="Bauer D."/>
            <person name="Andreopoulos W."/>
            <person name="Pangilinan J."/>
            <person name="LaButti K."/>
            <person name="Riley R."/>
            <person name="Lipzen A."/>
            <person name="Clum A."/>
            <person name="Drula E."/>
            <person name="Henrissat B."/>
            <person name="Kohler A."/>
            <person name="Grigoriev I.V."/>
            <person name="Martin F.M."/>
            <person name="Hacquard S."/>
        </authorList>
    </citation>
    <scope>NUCLEOTIDE SEQUENCE</scope>
    <source>
        <strain evidence="1">FSSC 5 MPI-SDFR-AT-0091</strain>
    </source>
</reference>
<proteinExistence type="predicted"/>
<dbReference type="EMBL" id="JAGTJS010000043">
    <property type="protein sequence ID" value="KAH7228630.1"/>
    <property type="molecule type" value="Genomic_DNA"/>
</dbReference>
<evidence type="ECO:0000313" key="2">
    <source>
        <dbReference type="Proteomes" id="UP000736672"/>
    </source>
</evidence>